<dbReference type="PANTHER" id="PTHR21143:SF121">
    <property type="entry name" value="GUSTATORY AND ODORANT RECEPTOR 21A"/>
    <property type="match status" value="1"/>
</dbReference>
<accession>A0A1I8P1U5</accession>
<evidence type="ECO:0000256" key="6">
    <source>
        <dbReference type="ARBA" id="ARBA00023170"/>
    </source>
</evidence>
<protein>
    <recommendedName>
        <fullName evidence="8">Gustatory receptor</fullName>
    </recommendedName>
</protein>
<dbReference type="EnsemblMetazoa" id="SCAU004094-RA">
    <property type="protein sequence ID" value="SCAU004094-PA"/>
    <property type="gene ID" value="SCAU004094"/>
</dbReference>
<evidence type="ECO:0000313" key="10">
    <source>
        <dbReference type="Proteomes" id="UP000095300"/>
    </source>
</evidence>
<dbReference type="GO" id="GO:0030424">
    <property type="term" value="C:axon"/>
    <property type="evidence" value="ECO:0007669"/>
    <property type="project" value="TreeGrafter"/>
</dbReference>
<reference evidence="9" key="1">
    <citation type="submission" date="2020-05" db="UniProtKB">
        <authorList>
            <consortium name="EnsemblMetazoa"/>
        </authorList>
    </citation>
    <scope>IDENTIFICATION</scope>
    <source>
        <strain evidence="9">USDA</strain>
    </source>
</reference>
<dbReference type="InterPro" id="IPR013604">
    <property type="entry name" value="7TM_chemorcpt"/>
</dbReference>
<dbReference type="VEuPathDB" id="VectorBase:SCAU004094"/>
<proteinExistence type="inferred from homology"/>
<keyword evidence="6 8" id="KW-0675">Receptor</keyword>
<feature type="transmembrane region" description="Helical" evidence="8">
    <location>
        <begin position="6"/>
        <end position="27"/>
    </location>
</feature>
<dbReference type="GO" id="GO:0007165">
    <property type="term" value="P:signal transduction"/>
    <property type="evidence" value="ECO:0007669"/>
    <property type="project" value="UniProtKB-KW"/>
</dbReference>
<comment type="subcellular location">
    <subcellularLocation>
        <location evidence="1 8">Cell membrane</location>
        <topology evidence="1 8">Multi-pass membrane protein</topology>
    </subcellularLocation>
</comment>
<comment type="caution">
    <text evidence="8">Lacks conserved residue(s) required for the propagation of feature annotation.</text>
</comment>
<evidence type="ECO:0000256" key="7">
    <source>
        <dbReference type="ARBA" id="ARBA00023224"/>
    </source>
</evidence>
<name>A0A1I8P1U5_STOCA</name>
<dbReference type="PANTHER" id="PTHR21143">
    <property type="entry name" value="INVERTEBRATE GUSTATORY RECEPTOR"/>
    <property type="match status" value="1"/>
</dbReference>
<keyword evidence="4 8" id="KW-1133">Transmembrane helix</keyword>
<comment type="function">
    <text evidence="8">Gustatory receptor which mediates acceptance or avoidance behavior, depending on its substrates.</text>
</comment>
<evidence type="ECO:0000256" key="4">
    <source>
        <dbReference type="ARBA" id="ARBA00022989"/>
    </source>
</evidence>
<keyword evidence="2 8" id="KW-1003">Cell membrane</keyword>
<keyword evidence="7 8" id="KW-0807">Transducer</keyword>
<feature type="transmembrane region" description="Helical" evidence="8">
    <location>
        <begin position="266"/>
        <end position="287"/>
    </location>
</feature>
<evidence type="ECO:0000256" key="5">
    <source>
        <dbReference type="ARBA" id="ARBA00023136"/>
    </source>
</evidence>
<keyword evidence="10" id="KW-1185">Reference proteome</keyword>
<keyword evidence="3 8" id="KW-0812">Transmembrane</keyword>
<feature type="transmembrane region" description="Helical" evidence="8">
    <location>
        <begin position="39"/>
        <end position="59"/>
    </location>
</feature>
<comment type="similarity">
    <text evidence="8">Belongs to the insect chemoreceptor superfamily. Gustatory receptor (GR) family.</text>
</comment>
<evidence type="ECO:0000256" key="8">
    <source>
        <dbReference type="RuleBase" id="RU363108"/>
    </source>
</evidence>
<dbReference type="Pfam" id="PF08395">
    <property type="entry name" value="7tm_7"/>
    <property type="match status" value="1"/>
</dbReference>
<evidence type="ECO:0000256" key="2">
    <source>
        <dbReference type="ARBA" id="ARBA00022475"/>
    </source>
</evidence>
<sequence>MSRVALLWFGFLTYFNFYTCCTILRIDLTKRRLKNPNRFIKAVVYFGNILPLVSMPYSLALNFEHTQLYVANPLALSAHNVNAVMRFLVVTVVIVTIRNRDARLTKWLEKAMEIQVQYFDRFSQVPKDISHRKWLYLNSIISVIHNIITAISAYNESKKNIHALDGADLDGLLCMVTCQHMYMLHHAALLCYMRECLSTLHNQLRIGQFDADLSFIYYNIRKLLHELNGIYNPVLLVIHLCLIISNSLVGYVVLLTMMIPELSSGLFLYLFGGKVYLLFLVHMYIYYELCDSVEKMVKETDDILKEISTPNTNSDYDKALERQLDMIALTKSLYERGVNVCGLFNTNLSFLFAVFAQTVMYIIVLIQIDYANL</sequence>
<feature type="transmembrane region" description="Helical" evidence="8">
    <location>
        <begin position="79"/>
        <end position="97"/>
    </location>
</feature>
<dbReference type="Proteomes" id="UP000095300">
    <property type="component" value="Unassembled WGS sequence"/>
</dbReference>
<dbReference type="GO" id="GO:0005886">
    <property type="term" value="C:plasma membrane"/>
    <property type="evidence" value="ECO:0007669"/>
    <property type="project" value="UniProtKB-SubCell"/>
</dbReference>
<evidence type="ECO:0000313" key="9">
    <source>
        <dbReference type="EnsemblMetazoa" id="SCAU004094-PA"/>
    </source>
</evidence>
<evidence type="ECO:0000256" key="3">
    <source>
        <dbReference type="ARBA" id="ARBA00022692"/>
    </source>
</evidence>
<dbReference type="GO" id="GO:0043025">
    <property type="term" value="C:neuronal cell body"/>
    <property type="evidence" value="ECO:0007669"/>
    <property type="project" value="TreeGrafter"/>
</dbReference>
<feature type="transmembrane region" description="Helical" evidence="8">
    <location>
        <begin position="348"/>
        <end position="368"/>
    </location>
</feature>
<dbReference type="AlphaFoldDB" id="A0A1I8P1U5"/>
<keyword evidence="5 8" id="KW-0472">Membrane</keyword>
<feature type="transmembrane region" description="Helical" evidence="8">
    <location>
        <begin position="230"/>
        <end position="254"/>
    </location>
</feature>
<organism evidence="9 10">
    <name type="scientific">Stomoxys calcitrans</name>
    <name type="common">Stable fly</name>
    <name type="synonym">Conops calcitrans</name>
    <dbReference type="NCBI Taxonomy" id="35570"/>
    <lineage>
        <taxon>Eukaryota</taxon>
        <taxon>Metazoa</taxon>
        <taxon>Ecdysozoa</taxon>
        <taxon>Arthropoda</taxon>
        <taxon>Hexapoda</taxon>
        <taxon>Insecta</taxon>
        <taxon>Pterygota</taxon>
        <taxon>Neoptera</taxon>
        <taxon>Endopterygota</taxon>
        <taxon>Diptera</taxon>
        <taxon>Brachycera</taxon>
        <taxon>Muscomorpha</taxon>
        <taxon>Muscoidea</taxon>
        <taxon>Muscidae</taxon>
        <taxon>Stomoxys</taxon>
    </lineage>
</organism>
<dbReference type="GO" id="GO:0050909">
    <property type="term" value="P:sensory perception of taste"/>
    <property type="evidence" value="ECO:0007669"/>
    <property type="project" value="InterPro"/>
</dbReference>
<dbReference type="GO" id="GO:0030425">
    <property type="term" value="C:dendrite"/>
    <property type="evidence" value="ECO:0007669"/>
    <property type="project" value="TreeGrafter"/>
</dbReference>
<evidence type="ECO:0000256" key="1">
    <source>
        <dbReference type="ARBA" id="ARBA00004651"/>
    </source>
</evidence>